<dbReference type="Pfam" id="PF06175">
    <property type="entry name" value="MiaE"/>
    <property type="match status" value="1"/>
</dbReference>
<dbReference type="EMBL" id="AP019514">
    <property type="protein sequence ID" value="BBI62304.1"/>
    <property type="molecule type" value="Genomic_DNA"/>
</dbReference>
<proteinExistence type="predicted"/>
<dbReference type="InterPro" id="IPR012347">
    <property type="entry name" value="Ferritin-like"/>
</dbReference>
<protein>
    <submittedName>
        <fullName evidence="1">Uncharacterized protein</fullName>
    </submittedName>
</protein>
<dbReference type="AlphaFoldDB" id="A0A455UH74"/>
<evidence type="ECO:0000313" key="2">
    <source>
        <dbReference type="Proteomes" id="UP000320231"/>
    </source>
</evidence>
<dbReference type="SUPFAM" id="SSF47240">
    <property type="entry name" value="Ferritin-like"/>
    <property type="match status" value="1"/>
</dbReference>
<name>A0A455UH74_9GAMM</name>
<organism evidence="1 2">
    <name type="scientific">Vreelandella sulfidaeris</name>
    <dbReference type="NCBI Taxonomy" id="115553"/>
    <lineage>
        <taxon>Bacteria</taxon>
        <taxon>Pseudomonadati</taxon>
        <taxon>Pseudomonadota</taxon>
        <taxon>Gammaproteobacteria</taxon>
        <taxon>Oceanospirillales</taxon>
        <taxon>Halomonadaceae</taxon>
        <taxon>Vreelandella</taxon>
    </lineage>
</organism>
<reference evidence="1 2" key="1">
    <citation type="journal article" date="2019" name="Microbiol. Resour. Announc.">
        <title>Complete Genome Sequence of Halomonas sulfidaeris Strain Esulfide1 Isolated from a Metal Sulfide Rock at a Depth of 2,200 Meters, Obtained Using Nanopore Sequencing.</title>
        <authorList>
            <person name="Saito M."/>
            <person name="Nishigata A."/>
            <person name="Galipon J."/>
            <person name="Arakawa K."/>
        </authorList>
    </citation>
    <scope>NUCLEOTIDE SEQUENCE [LARGE SCALE GENOMIC DNA]</scope>
    <source>
        <strain evidence="1 2">ATCC BAA-803</strain>
    </source>
</reference>
<sequence length="87" mass="9740">MCCTIVKYKIGDGVMSIQLNALNANELHNSALQMADHALKADDLLPESLHQFLACSTPVAWLQWALENPETLLIDHAQCEKKPLQRQ</sequence>
<dbReference type="Gene3D" id="1.20.1260.10">
    <property type="match status" value="1"/>
</dbReference>
<dbReference type="GO" id="GO:0045301">
    <property type="term" value="F:tRNA 2-(methylsulfanyl)-N(6)-isopentenyladenosine(37) hydroxylase activity"/>
    <property type="evidence" value="ECO:0007669"/>
    <property type="project" value="InterPro"/>
</dbReference>
<dbReference type="KEGG" id="hsr:HSBAA_36100"/>
<dbReference type="Proteomes" id="UP000320231">
    <property type="component" value="Chromosome"/>
</dbReference>
<accession>A0A455UH74</accession>
<gene>
    <name evidence="1" type="ORF">HSBAA_36100</name>
</gene>
<dbReference type="InterPro" id="IPR009078">
    <property type="entry name" value="Ferritin-like_SF"/>
</dbReference>
<dbReference type="InterPro" id="IPR010386">
    <property type="entry name" value="tRNA-Hydrxlase_MiaE"/>
</dbReference>
<dbReference type="GO" id="GO:0006400">
    <property type="term" value="P:tRNA modification"/>
    <property type="evidence" value="ECO:0007669"/>
    <property type="project" value="InterPro"/>
</dbReference>
<evidence type="ECO:0000313" key="1">
    <source>
        <dbReference type="EMBL" id="BBI62304.1"/>
    </source>
</evidence>